<accession>A0A1R3KPL9</accession>
<dbReference type="EMBL" id="AWUE01012516">
    <property type="protein sequence ID" value="OMP08994.1"/>
    <property type="molecule type" value="Genomic_DNA"/>
</dbReference>
<name>A0A1R3KPL9_9ROSI</name>
<evidence type="ECO:0000256" key="1">
    <source>
        <dbReference type="SAM" id="MobiDB-lite"/>
    </source>
</evidence>
<evidence type="ECO:0000313" key="3">
    <source>
        <dbReference type="Proteomes" id="UP000187203"/>
    </source>
</evidence>
<feature type="compositionally biased region" description="Basic residues" evidence="1">
    <location>
        <begin position="34"/>
        <end position="43"/>
    </location>
</feature>
<proteinExistence type="predicted"/>
<feature type="region of interest" description="Disordered" evidence="1">
    <location>
        <begin position="19"/>
        <end position="54"/>
    </location>
</feature>
<evidence type="ECO:0000313" key="2">
    <source>
        <dbReference type="EMBL" id="OMP08994.1"/>
    </source>
</evidence>
<reference evidence="3" key="1">
    <citation type="submission" date="2013-09" db="EMBL/GenBank/DDBJ databases">
        <title>Corchorus olitorius genome sequencing.</title>
        <authorList>
            <person name="Alam M."/>
            <person name="Haque M.S."/>
            <person name="Islam M.S."/>
            <person name="Emdad E.M."/>
            <person name="Islam M.M."/>
            <person name="Ahmed B."/>
            <person name="Halim A."/>
            <person name="Hossen Q.M.M."/>
            <person name="Hossain M.Z."/>
            <person name="Ahmed R."/>
            <person name="Khan M.M."/>
            <person name="Islam R."/>
            <person name="Rashid M.M."/>
            <person name="Khan S.A."/>
            <person name="Rahman M.S."/>
            <person name="Alam M."/>
            <person name="Yahiya A.S."/>
            <person name="Khan M.S."/>
            <person name="Azam M.S."/>
            <person name="Haque T."/>
            <person name="Lashkar M.Z.H."/>
            <person name="Akhand A.I."/>
            <person name="Morshed G."/>
            <person name="Roy S."/>
            <person name="Uddin K.S."/>
            <person name="Rabeya T."/>
            <person name="Hossain A.S."/>
            <person name="Chowdhury A."/>
            <person name="Snigdha A.R."/>
            <person name="Mortoza M.S."/>
            <person name="Matin S.A."/>
            <person name="Hoque S.M.E."/>
            <person name="Islam M.K."/>
            <person name="Roy D.K."/>
            <person name="Haider R."/>
            <person name="Moosa M.M."/>
            <person name="Elias S.M."/>
            <person name="Hasan A.M."/>
            <person name="Jahan S."/>
            <person name="Shafiuddin M."/>
            <person name="Mahmood N."/>
            <person name="Shommy N.S."/>
        </authorList>
    </citation>
    <scope>NUCLEOTIDE SEQUENCE [LARGE SCALE GENOMIC DNA]</scope>
    <source>
        <strain evidence="3">cv. O-4</strain>
    </source>
</reference>
<keyword evidence="3" id="KW-1185">Reference proteome</keyword>
<feature type="compositionally biased region" description="Polar residues" evidence="1">
    <location>
        <begin position="20"/>
        <end position="29"/>
    </location>
</feature>
<organism evidence="2 3">
    <name type="scientific">Corchorus olitorius</name>
    <dbReference type="NCBI Taxonomy" id="93759"/>
    <lineage>
        <taxon>Eukaryota</taxon>
        <taxon>Viridiplantae</taxon>
        <taxon>Streptophyta</taxon>
        <taxon>Embryophyta</taxon>
        <taxon>Tracheophyta</taxon>
        <taxon>Spermatophyta</taxon>
        <taxon>Magnoliopsida</taxon>
        <taxon>eudicotyledons</taxon>
        <taxon>Gunneridae</taxon>
        <taxon>Pentapetalae</taxon>
        <taxon>rosids</taxon>
        <taxon>malvids</taxon>
        <taxon>Malvales</taxon>
        <taxon>Malvaceae</taxon>
        <taxon>Grewioideae</taxon>
        <taxon>Apeibeae</taxon>
        <taxon>Corchorus</taxon>
    </lineage>
</organism>
<protein>
    <submittedName>
        <fullName evidence="2">Uncharacterized protein</fullName>
    </submittedName>
</protein>
<comment type="caution">
    <text evidence="2">The sequence shown here is derived from an EMBL/GenBank/DDBJ whole genome shotgun (WGS) entry which is preliminary data.</text>
</comment>
<sequence length="121" mass="13082">MEEAKKTSVKCSMGAILSLDGNNNIASSSDNHKEKRKRGKTGKLRPQEGGDSNRQITCVINSSFISRGETSENPAFTKGPIICPVWRAEKFGLLVDLAAHASKNASEEVFNLASHLPAQLI</sequence>
<dbReference type="AlphaFoldDB" id="A0A1R3KPL9"/>
<gene>
    <name evidence="2" type="ORF">COLO4_05917</name>
</gene>
<dbReference type="Proteomes" id="UP000187203">
    <property type="component" value="Unassembled WGS sequence"/>
</dbReference>